<dbReference type="RefSeq" id="WP_180678120.1">
    <property type="nucleotide sequence ID" value="NZ_JACCKA010000051.1"/>
</dbReference>
<feature type="signal peptide" evidence="1">
    <location>
        <begin position="1"/>
        <end position="18"/>
    </location>
</feature>
<comment type="caution">
    <text evidence="2">The sequence shown here is derived from an EMBL/GenBank/DDBJ whole genome shotgun (WGS) entry which is preliminary data.</text>
</comment>
<reference evidence="2 3" key="1">
    <citation type="submission" date="2020-07" db="EMBL/GenBank/DDBJ databases">
        <title>Luteimonas sp. SJ-92.</title>
        <authorList>
            <person name="Huang X.-X."/>
            <person name="Xu L."/>
            <person name="Sun J.-Q."/>
        </authorList>
    </citation>
    <scope>NUCLEOTIDE SEQUENCE [LARGE SCALE GENOMIC DNA]</scope>
    <source>
        <strain evidence="2 3">SJ-92</strain>
    </source>
</reference>
<accession>A0A853JCI4</accession>
<dbReference type="CDD" id="cd14788">
    <property type="entry name" value="GumN"/>
    <property type="match status" value="1"/>
</dbReference>
<sequence length="354" mass="38559">MPTVLLCLLLVFSLGASAQVADGAASAAPAAPAEPAEQPEQPEQPAAADDGIVDMEALVVSGIQPGPGLWKVSRDGRVLWILGTVAPLPRRMQWMSDEVEGIVAASQEVLDPPSMAMRSGLGTFRSLLLVPSLLKARRNPDGLSLEESVPAEIYARWVPLKARYLGRNRGVERWRPLFAAQELYEAAIRRSGMTLDGVVAPVVERAAKRHRVPRTPVQLAIVVDDPKDAIREFNEGPLADTDCFERTLARIETDLDAMRERANAWALGDIAALRAAPYDEQYVVCIRAITETGLARRLGMENFRRQLGDLWLEAAEAALARNASTFASLPVSTLVREDGLLARLQARGYAVEEP</sequence>
<protein>
    <submittedName>
        <fullName evidence="2">TraB/GumN family protein</fullName>
    </submittedName>
</protein>
<name>A0A853JCI4_9GAMM</name>
<dbReference type="AlphaFoldDB" id="A0A853JCI4"/>
<feature type="chain" id="PRO_5032672416" evidence="1">
    <location>
        <begin position="19"/>
        <end position="354"/>
    </location>
</feature>
<keyword evidence="1" id="KW-0732">Signal</keyword>
<dbReference type="Pfam" id="PF01963">
    <property type="entry name" value="TraB_PrgY_gumN"/>
    <property type="match status" value="1"/>
</dbReference>
<evidence type="ECO:0000256" key="1">
    <source>
        <dbReference type="SAM" id="SignalP"/>
    </source>
</evidence>
<evidence type="ECO:0000313" key="2">
    <source>
        <dbReference type="EMBL" id="NZA26339.1"/>
    </source>
</evidence>
<organism evidence="2 3">
    <name type="scientific">Luteimonas salinisoli</name>
    <dbReference type="NCBI Taxonomy" id="2752307"/>
    <lineage>
        <taxon>Bacteria</taxon>
        <taxon>Pseudomonadati</taxon>
        <taxon>Pseudomonadota</taxon>
        <taxon>Gammaproteobacteria</taxon>
        <taxon>Lysobacterales</taxon>
        <taxon>Lysobacteraceae</taxon>
        <taxon>Luteimonas</taxon>
    </lineage>
</organism>
<proteinExistence type="predicted"/>
<dbReference type="Proteomes" id="UP000578091">
    <property type="component" value="Unassembled WGS sequence"/>
</dbReference>
<keyword evidence="3" id="KW-1185">Reference proteome</keyword>
<evidence type="ECO:0000313" key="3">
    <source>
        <dbReference type="Proteomes" id="UP000578091"/>
    </source>
</evidence>
<dbReference type="InterPro" id="IPR002816">
    <property type="entry name" value="TraB/PrgY/GumN_fam"/>
</dbReference>
<gene>
    <name evidence="2" type="ORF">H0E84_08070</name>
</gene>
<dbReference type="EMBL" id="JACCKA010000051">
    <property type="protein sequence ID" value="NZA26339.1"/>
    <property type="molecule type" value="Genomic_DNA"/>
</dbReference>